<dbReference type="EMBL" id="CP048852">
    <property type="protein sequence ID" value="QIW81825.1"/>
    <property type="molecule type" value="Genomic_DNA"/>
</dbReference>
<gene>
    <name evidence="2" type="ORF">G4P54_19550</name>
</gene>
<proteinExistence type="predicted"/>
<reference evidence="2 3" key="1">
    <citation type="submission" date="2020-02" db="EMBL/GenBank/DDBJ databases">
        <title>Genome sequencing, annotation and comparative genomic analysis of Bacillus tequilensis EA-CB0015, an effective biological control agent against Pseudocercospora fijiensis in banana plants.</title>
        <authorList>
            <person name="Cuellar-Gaviria T.Z."/>
            <person name="Ju K.-S."/>
            <person name="Villegas-Escobar V."/>
        </authorList>
    </citation>
    <scope>NUCLEOTIDE SEQUENCE [LARGE SCALE GENOMIC DNA]</scope>
    <source>
        <strain evidence="2 3">EA-CB0015</strain>
    </source>
</reference>
<dbReference type="NCBIfam" id="NF038403">
    <property type="entry name" value="perm_prefix_1"/>
    <property type="match status" value="1"/>
</dbReference>
<keyword evidence="3" id="KW-1185">Reference proteome</keyword>
<evidence type="ECO:0000313" key="3">
    <source>
        <dbReference type="Proteomes" id="UP000501914"/>
    </source>
</evidence>
<sequence>MNKKTYLSEIKNGLKGLPEDEAVIDEIESHIEHHLFHSFQEGMSEEEAMQTLMQAFGTPADIVSSFKKEQPVTFRAFLMFHLFFNSALFAGGIIITMMHAWLESPIVHAVWKGISVSVWLILAAYMIYWVLIGYQGVREFGKHGEQLVLHTILICMVPNVIFMLVFLFHLIPVVLFQSLLSSWFVETCACATLLFPLFGRMGCYIGRRQLA</sequence>
<keyword evidence="1" id="KW-1133">Transmembrane helix</keyword>
<protein>
    <recommendedName>
        <fullName evidence="4">DUF1700 domain-containing protein</fullName>
    </recommendedName>
</protein>
<feature type="transmembrane region" description="Helical" evidence="1">
    <location>
        <begin position="147"/>
        <end position="168"/>
    </location>
</feature>
<dbReference type="RefSeq" id="WP_167873597.1">
    <property type="nucleotide sequence ID" value="NZ_CP048852.1"/>
</dbReference>
<feature type="transmembrane region" description="Helical" evidence="1">
    <location>
        <begin position="174"/>
        <end position="198"/>
    </location>
</feature>
<evidence type="ECO:0000313" key="2">
    <source>
        <dbReference type="EMBL" id="QIW81825.1"/>
    </source>
</evidence>
<feature type="transmembrane region" description="Helical" evidence="1">
    <location>
        <begin position="76"/>
        <end position="102"/>
    </location>
</feature>
<evidence type="ECO:0008006" key="4">
    <source>
        <dbReference type="Google" id="ProtNLM"/>
    </source>
</evidence>
<evidence type="ECO:0000256" key="1">
    <source>
        <dbReference type="SAM" id="Phobius"/>
    </source>
</evidence>
<name>A0A6H0WSY5_9BACI</name>
<dbReference type="AlphaFoldDB" id="A0A6H0WSY5"/>
<dbReference type="Pfam" id="PF22564">
    <property type="entry name" value="HAAS"/>
    <property type="match status" value="1"/>
</dbReference>
<accession>A0A6H0WSY5</accession>
<keyword evidence="1" id="KW-0472">Membrane</keyword>
<keyword evidence="1" id="KW-0812">Transmembrane</keyword>
<feature type="transmembrane region" description="Helical" evidence="1">
    <location>
        <begin position="114"/>
        <end position="135"/>
    </location>
</feature>
<dbReference type="InterPro" id="IPR047928">
    <property type="entry name" value="Perm_prefix_1"/>
</dbReference>
<dbReference type="Proteomes" id="UP000501914">
    <property type="component" value="Chromosome"/>
</dbReference>
<dbReference type="KEGG" id="bteq:G4P54_19550"/>
<organism evidence="2 3">
    <name type="scientific">Bacillus tequilensis</name>
    <dbReference type="NCBI Taxonomy" id="227866"/>
    <lineage>
        <taxon>Bacteria</taxon>
        <taxon>Bacillati</taxon>
        <taxon>Bacillota</taxon>
        <taxon>Bacilli</taxon>
        <taxon>Bacillales</taxon>
        <taxon>Bacillaceae</taxon>
        <taxon>Bacillus</taxon>
    </lineage>
</organism>